<name>A0ABT2SI61_9FIRM</name>
<evidence type="ECO:0000313" key="4">
    <source>
        <dbReference type="Proteomes" id="UP001652338"/>
    </source>
</evidence>
<dbReference type="RefSeq" id="WP_262653471.1">
    <property type="nucleotide sequence ID" value="NZ_JAOQKE010000002.1"/>
</dbReference>
<feature type="domain" description="RelA/SpoT" evidence="2">
    <location>
        <begin position="65"/>
        <end position="208"/>
    </location>
</feature>
<proteinExistence type="predicted"/>
<sequence length="300" mass="35806">MLDREQFFKEYKVEQEFLYSGLSWEVLEEIYDDYCRRQPELEACCDAFVDYFLEGMPIPIHSIRTRAKDPKHLIEKIIRKRGKYQNKKYLNISVNNYMDIVQDLVGVRVLILAKEEWEGVFDWIMERFQTKATSEAYLAEPPVAYTRYGDRNIFGDKIYREHTDRGYRSQHYIIRFQKYFCEVQVRTLAEEVYGEFDHRVKYPYRNENHFLLRYTNTVAQLADSIDEIISTCFEMGEQGWESCAQYYSGDTYADWRHISQSGTTERKKEKEPTDSNEETVIDAAAYIHSVLLRKGKQYAK</sequence>
<dbReference type="PANTHER" id="PTHR41773:SF1">
    <property type="entry name" value="RELA_SPOT DOMAIN-CONTAINING PROTEIN"/>
    <property type="match status" value="1"/>
</dbReference>
<dbReference type="InterPro" id="IPR043519">
    <property type="entry name" value="NT_sf"/>
</dbReference>
<reference evidence="3 4" key="1">
    <citation type="journal article" date="2021" name="ISME Commun">
        <title>Automated analysis of genomic sequences facilitates high-throughput and comprehensive description of bacteria.</title>
        <authorList>
            <person name="Hitch T.C.A."/>
        </authorList>
    </citation>
    <scope>NUCLEOTIDE SEQUENCE [LARGE SCALE GENOMIC DNA]</scope>
    <source>
        <strain evidence="3 4">Sanger_29</strain>
    </source>
</reference>
<dbReference type="Proteomes" id="UP001652338">
    <property type="component" value="Unassembled WGS sequence"/>
</dbReference>
<organism evidence="3 4">
    <name type="scientific">Muricoprocola aceti</name>
    <dbReference type="NCBI Taxonomy" id="2981772"/>
    <lineage>
        <taxon>Bacteria</taxon>
        <taxon>Bacillati</taxon>
        <taxon>Bacillota</taxon>
        <taxon>Clostridia</taxon>
        <taxon>Lachnospirales</taxon>
        <taxon>Lachnospiraceae</taxon>
        <taxon>Muricoprocola</taxon>
    </lineage>
</organism>
<accession>A0ABT2SI61</accession>
<dbReference type="SUPFAM" id="SSF81301">
    <property type="entry name" value="Nucleotidyltransferase"/>
    <property type="match status" value="1"/>
</dbReference>
<evidence type="ECO:0000259" key="2">
    <source>
        <dbReference type="SMART" id="SM00954"/>
    </source>
</evidence>
<comment type="pathway">
    <text evidence="1">Purine metabolism; ppGpp biosynthesis; ppGpp from GTP: step 1/2.</text>
</comment>
<dbReference type="Pfam" id="PF04607">
    <property type="entry name" value="RelA_SpoT"/>
    <property type="match status" value="1"/>
</dbReference>
<evidence type="ECO:0000313" key="3">
    <source>
        <dbReference type="EMBL" id="MCU6724183.1"/>
    </source>
</evidence>
<dbReference type="PANTHER" id="PTHR41773">
    <property type="entry name" value="GTP PYROPHOSPHATASE-RELATED"/>
    <property type="match status" value="1"/>
</dbReference>
<keyword evidence="4" id="KW-1185">Reference proteome</keyword>
<dbReference type="InterPro" id="IPR007685">
    <property type="entry name" value="RelA_SpoT"/>
</dbReference>
<gene>
    <name evidence="3" type="ORF">OCV47_02225</name>
</gene>
<protein>
    <recommendedName>
        <fullName evidence="2">RelA/SpoT domain-containing protein</fullName>
    </recommendedName>
</protein>
<evidence type="ECO:0000256" key="1">
    <source>
        <dbReference type="ARBA" id="ARBA00004976"/>
    </source>
</evidence>
<dbReference type="CDD" id="cd05399">
    <property type="entry name" value="NT_Rel-Spo_like"/>
    <property type="match status" value="1"/>
</dbReference>
<dbReference type="EMBL" id="JAOQKE010000002">
    <property type="protein sequence ID" value="MCU6724183.1"/>
    <property type="molecule type" value="Genomic_DNA"/>
</dbReference>
<dbReference type="SMART" id="SM00954">
    <property type="entry name" value="RelA_SpoT"/>
    <property type="match status" value="1"/>
</dbReference>
<comment type="caution">
    <text evidence="3">The sequence shown here is derived from an EMBL/GenBank/DDBJ whole genome shotgun (WGS) entry which is preliminary data.</text>
</comment>
<dbReference type="Gene3D" id="3.30.460.10">
    <property type="entry name" value="Beta Polymerase, domain 2"/>
    <property type="match status" value="1"/>
</dbReference>